<evidence type="ECO:0000256" key="1">
    <source>
        <dbReference type="SAM" id="MobiDB-lite"/>
    </source>
</evidence>
<dbReference type="Proteomes" id="UP001328107">
    <property type="component" value="Unassembled WGS sequence"/>
</dbReference>
<accession>A0AAN4Z206</accession>
<feature type="region of interest" description="Disordered" evidence="1">
    <location>
        <begin position="1"/>
        <end position="27"/>
    </location>
</feature>
<evidence type="ECO:0000313" key="2">
    <source>
        <dbReference type="EMBL" id="GMR33067.1"/>
    </source>
</evidence>
<keyword evidence="3" id="KW-1185">Reference proteome</keyword>
<protein>
    <submittedName>
        <fullName evidence="2">Uncharacterized protein</fullName>
    </submittedName>
</protein>
<dbReference type="EMBL" id="BTRK01000001">
    <property type="protein sequence ID" value="GMR33067.1"/>
    <property type="molecule type" value="Genomic_DNA"/>
</dbReference>
<feature type="non-terminal residue" evidence="2">
    <location>
        <position position="1"/>
    </location>
</feature>
<evidence type="ECO:0000313" key="3">
    <source>
        <dbReference type="Proteomes" id="UP001328107"/>
    </source>
</evidence>
<sequence length="72" mass="7619">LESAPFSVGSMTTSYPPSSSISDQSTGLIPTTFPSGVAQPSYLSCYYPWMMPSYDSTMPQYPRDTPAAAAAA</sequence>
<proteinExistence type="predicted"/>
<feature type="compositionally biased region" description="Low complexity" evidence="1">
    <location>
        <begin position="10"/>
        <end position="26"/>
    </location>
</feature>
<reference evidence="3" key="1">
    <citation type="submission" date="2022-10" db="EMBL/GenBank/DDBJ databases">
        <title>Genome assembly of Pristionchus species.</title>
        <authorList>
            <person name="Yoshida K."/>
            <person name="Sommer R.J."/>
        </authorList>
    </citation>
    <scope>NUCLEOTIDE SEQUENCE [LARGE SCALE GENOMIC DNA]</scope>
    <source>
        <strain evidence="3">RS5460</strain>
    </source>
</reference>
<organism evidence="2 3">
    <name type="scientific">Pristionchus mayeri</name>
    <dbReference type="NCBI Taxonomy" id="1317129"/>
    <lineage>
        <taxon>Eukaryota</taxon>
        <taxon>Metazoa</taxon>
        <taxon>Ecdysozoa</taxon>
        <taxon>Nematoda</taxon>
        <taxon>Chromadorea</taxon>
        <taxon>Rhabditida</taxon>
        <taxon>Rhabditina</taxon>
        <taxon>Diplogasteromorpha</taxon>
        <taxon>Diplogasteroidea</taxon>
        <taxon>Neodiplogasteridae</taxon>
        <taxon>Pristionchus</taxon>
    </lineage>
</organism>
<dbReference type="AlphaFoldDB" id="A0AAN4Z206"/>
<name>A0AAN4Z206_9BILA</name>
<comment type="caution">
    <text evidence="2">The sequence shown here is derived from an EMBL/GenBank/DDBJ whole genome shotgun (WGS) entry which is preliminary data.</text>
</comment>
<feature type="non-terminal residue" evidence="2">
    <location>
        <position position="72"/>
    </location>
</feature>
<gene>
    <name evidence="2" type="ORF">PMAYCL1PPCAC_03262</name>
</gene>